<evidence type="ECO:0000313" key="1">
    <source>
        <dbReference type="EMBL" id="TFF17868.1"/>
    </source>
</evidence>
<dbReference type="Pfam" id="PF10049">
    <property type="entry name" value="DUF2283"/>
    <property type="match status" value="1"/>
</dbReference>
<name>A0A4Y8R9G6_9HYPH</name>
<accession>A0A4Y8R9G6</accession>
<proteinExistence type="predicted"/>
<reference evidence="1 2" key="1">
    <citation type="submission" date="2019-03" db="EMBL/GenBank/DDBJ databases">
        <title>Jiella endophytica sp. nov., a novel endophytic bacterium isolated from root of Ficus microcarpa Linn. f.</title>
        <authorList>
            <person name="Tuo L."/>
        </authorList>
    </citation>
    <scope>NUCLEOTIDE SEQUENCE [LARGE SCALE GENOMIC DNA]</scope>
    <source>
        <strain evidence="1 2">CBS5Q-3</strain>
    </source>
</reference>
<comment type="caution">
    <text evidence="1">The sequence shown here is derived from an EMBL/GenBank/DDBJ whole genome shotgun (WGS) entry which is preliminary data.</text>
</comment>
<organism evidence="1 2">
    <name type="scientific">Jiella endophytica</name>
    <dbReference type="NCBI Taxonomy" id="2558362"/>
    <lineage>
        <taxon>Bacteria</taxon>
        <taxon>Pseudomonadati</taxon>
        <taxon>Pseudomonadota</taxon>
        <taxon>Alphaproteobacteria</taxon>
        <taxon>Hyphomicrobiales</taxon>
        <taxon>Aurantimonadaceae</taxon>
        <taxon>Jiella</taxon>
    </lineage>
</organism>
<protein>
    <submittedName>
        <fullName evidence="1">DUF2283 domain-containing protein</fullName>
    </submittedName>
</protein>
<evidence type="ECO:0000313" key="2">
    <source>
        <dbReference type="Proteomes" id="UP000298179"/>
    </source>
</evidence>
<gene>
    <name evidence="1" type="ORF">E3C22_23150</name>
</gene>
<dbReference type="Proteomes" id="UP000298179">
    <property type="component" value="Unassembled WGS sequence"/>
</dbReference>
<dbReference type="RefSeq" id="WP_134764258.1">
    <property type="nucleotide sequence ID" value="NZ_SOZD01000013.1"/>
</dbReference>
<dbReference type="OrthoDB" id="9799670at2"/>
<dbReference type="EMBL" id="SOZD01000013">
    <property type="protein sequence ID" value="TFF17868.1"/>
    <property type="molecule type" value="Genomic_DNA"/>
</dbReference>
<dbReference type="AlphaFoldDB" id="A0A4Y8R9G6"/>
<keyword evidence="2" id="KW-1185">Reference proteome</keyword>
<sequence length="77" mass="8290">MREFGVACCLVRAVMVEPFHTLMVSLSNHGEIGPFITDYDAEGRVIGIEVLSASTVLAPGDWQTAKLPGKRDVDAAE</sequence>
<dbReference type="InterPro" id="IPR019270">
    <property type="entry name" value="DUF2283"/>
</dbReference>